<dbReference type="SUPFAM" id="SSF53756">
    <property type="entry name" value="UDP-Glycosyltransferase/glycogen phosphorylase"/>
    <property type="match status" value="1"/>
</dbReference>
<dbReference type="RefSeq" id="WP_146859890.1">
    <property type="nucleotide sequence ID" value="NZ_BKAU01000001.1"/>
</dbReference>
<reference evidence="1 2" key="1">
    <citation type="submission" date="2019-07" db="EMBL/GenBank/DDBJ databases">
        <title>Whole genome shotgun sequence of Chitinophaga cymbidii NBRC 109752.</title>
        <authorList>
            <person name="Hosoyama A."/>
            <person name="Uohara A."/>
            <person name="Ohji S."/>
            <person name="Ichikawa N."/>
        </authorList>
    </citation>
    <scope>NUCLEOTIDE SEQUENCE [LARGE SCALE GENOMIC DNA]</scope>
    <source>
        <strain evidence="1 2">NBRC 109752</strain>
    </source>
</reference>
<dbReference type="AlphaFoldDB" id="A0A512RIQ1"/>
<dbReference type="Gene3D" id="3.40.50.2000">
    <property type="entry name" value="Glycogen Phosphorylase B"/>
    <property type="match status" value="1"/>
</dbReference>
<dbReference type="Proteomes" id="UP000321436">
    <property type="component" value="Unassembled WGS sequence"/>
</dbReference>
<organism evidence="1 2">
    <name type="scientific">Chitinophaga cymbidii</name>
    <dbReference type="NCBI Taxonomy" id="1096750"/>
    <lineage>
        <taxon>Bacteria</taxon>
        <taxon>Pseudomonadati</taxon>
        <taxon>Bacteroidota</taxon>
        <taxon>Chitinophagia</taxon>
        <taxon>Chitinophagales</taxon>
        <taxon>Chitinophagaceae</taxon>
        <taxon>Chitinophaga</taxon>
    </lineage>
</organism>
<protein>
    <recommendedName>
        <fullName evidence="3">Glycosyl transferase family 1 domain-containing protein</fullName>
    </recommendedName>
</protein>
<evidence type="ECO:0000313" key="2">
    <source>
        <dbReference type="Proteomes" id="UP000321436"/>
    </source>
</evidence>
<dbReference type="EMBL" id="BKAU01000001">
    <property type="protein sequence ID" value="GEP95550.1"/>
    <property type="molecule type" value="Genomic_DNA"/>
</dbReference>
<comment type="caution">
    <text evidence="1">The sequence shown here is derived from an EMBL/GenBank/DDBJ whole genome shotgun (WGS) entry which is preliminary data.</text>
</comment>
<proteinExistence type="predicted"/>
<gene>
    <name evidence="1" type="ORF">CCY01nite_18100</name>
</gene>
<sequence>MRILSLVNKQSGCCYHRVKLPVTYLINDGLIQGVPGGLSFEESLKHCDVLFYNRVPTGYTIEQILQLRAKHGFKIVVDMDDFWRLYPGHFLEKIWEHQGLERQFVKNLTAADAVTCTSDRLREKVIPYNRNVHVIPNALPFGEMQFYSDRAPAERMRFIYAGGTSHFWDLRLLRPTMDKLSRDKFTGEIVLAGIAPGVDIYRKMIDTVSARGKLRHFRTITYQPLDSYMDLYNDGDVALAPLVGNEFNSCKSNLKVLEAGSKKMPIIVSNTGPYRDDPCPHLMRVDTPSEWYKWIRWCEQNPNHVIDIGQALHTWVQERYDIRKINNLRLEVFNSVA</sequence>
<dbReference type="OrthoDB" id="647453at2"/>
<accession>A0A512RIQ1</accession>
<keyword evidence="2" id="KW-1185">Reference proteome</keyword>
<evidence type="ECO:0000313" key="1">
    <source>
        <dbReference type="EMBL" id="GEP95550.1"/>
    </source>
</evidence>
<evidence type="ECO:0008006" key="3">
    <source>
        <dbReference type="Google" id="ProtNLM"/>
    </source>
</evidence>
<name>A0A512RIQ1_9BACT</name>